<dbReference type="InterPro" id="IPR000719">
    <property type="entry name" value="Prot_kinase_dom"/>
</dbReference>
<feature type="domain" description="Protein kinase" evidence="2">
    <location>
        <begin position="301"/>
        <end position="581"/>
    </location>
</feature>
<evidence type="ECO:0000313" key="3">
    <source>
        <dbReference type="EMBL" id="RPB21822.1"/>
    </source>
</evidence>
<dbReference type="GO" id="GO:0005524">
    <property type="term" value="F:ATP binding"/>
    <property type="evidence" value="ECO:0007669"/>
    <property type="project" value="InterPro"/>
</dbReference>
<feature type="compositionally biased region" description="Pro residues" evidence="1">
    <location>
        <begin position="11"/>
        <end position="20"/>
    </location>
</feature>
<evidence type="ECO:0000259" key="2">
    <source>
        <dbReference type="PROSITE" id="PS50011"/>
    </source>
</evidence>
<dbReference type="InParanoid" id="A0A3N4LKA1"/>
<dbReference type="Gene3D" id="1.10.510.10">
    <property type="entry name" value="Transferase(Phosphotransferase) domain 1"/>
    <property type="match status" value="1"/>
</dbReference>
<dbReference type="GO" id="GO:0004672">
    <property type="term" value="F:protein kinase activity"/>
    <property type="evidence" value="ECO:0007669"/>
    <property type="project" value="InterPro"/>
</dbReference>
<keyword evidence="4" id="KW-1185">Reference proteome</keyword>
<dbReference type="PROSITE" id="PS50011">
    <property type="entry name" value="PROTEIN_KINASE_DOM"/>
    <property type="match status" value="1"/>
</dbReference>
<proteinExistence type="predicted"/>
<gene>
    <name evidence="3" type="ORF">L211DRAFT_840185</name>
</gene>
<feature type="region of interest" description="Disordered" evidence="1">
    <location>
        <begin position="1"/>
        <end position="27"/>
    </location>
</feature>
<name>A0A3N4LKA1_9PEZI</name>
<dbReference type="InterPro" id="IPR011009">
    <property type="entry name" value="Kinase-like_dom_sf"/>
</dbReference>
<dbReference type="SUPFAM" id="SSF47769">
    <property type="entry name" value="SAM/Pointed domain"/>
    <property type="match status" value="1"/>
</dbReference>
<reference evidence="3 4" key="1">
    <citation type="journal article" date="2018" name="Nat. Ecol. Evol.">
        <title>Pezizomycetes genomes reveal the molecular basis of ectomycorrhizal truffle lifestyle.</title>
        <authorList>
            <person name="Murat C."/>
            <person name="Payen T."/>
            <person name="Noel B."/>
            <person name="Kuo A."/>
            <person name="Morin E."/>
            <person name="Chen J."/>
            <person name="Kohler A."/>
            <person name="Krizsan K."/>
            <person name="Balestrini R."/>
            <person name="Da Silva C."/>
            <person name="Montanini B."/>
            <person name="Hainaut M."/>
            <person name="Levati E."/>
            <person name="Barry K.W."/>
            <person name="Belfiori B."/>
            <person name="Cichocki N."/>
            <person name="Clum A."/>
            <person name="Dockter R.B."/>
            <person name="Fauchery L."/>
            <person name="Guy J."/>
            <person name="Iotti M."/>
            <person name="Le Tacon F."/>
            <person name="Lindquist E.A."/>
            <person name="Lipzen A."/>
            <person name="Malagnac F."/>
            <person name="Mello A."/>
            <person name="Molinier V."/>
            <person name="Miyauchi S."/>
            <person name="Poulain J."/>
            <person name="Riccioni C."/>
            <person name="Rubini A."/>
            <person name="Sitrit Y."/>
            <person name="Splivallo R."/>
            <person name="Traeger S."/>
            <person name="Wang M."/>
            <person name="Zifcakova L."/>
            <person name="Wipf D."/>
            <person name="Zambonelli A."/>
            <person name="Paolocci F."/>
            <person name="Nowrousian M."/>
            <person name="Ottonello S."/>
            <person name="Baldrian P."/>
            <person name="Spatafora J.W."/>
            <person name="Henrissat B."/>
            <person name="Nagy L.G."/>
            <person name="Aury J.M."/>
            <person name="Wincker P."/>
            <person name="Grigoriev I.V."/>
            <person name="Bonfante P."/>
            <person name="Martin F.M."/>
        </authorList>
    </citation>
    <scope>NUCLEOTIDE SEQUENCE [LARGE SCALE GENOMIC DNA]</scope>
    <source>
        <strain evidence="3 4">ATCC MYA-4762</strain>
    </source>
</reference>
<dbReference type="SUPFAM" id="SSF56112">
    <property type="entry name" value="Protein kinase-like (PK-like)"/>
    <property type="match status" value="1"/>
</dbReference>
<sequence>MSASPTREPTPETPPETPPDLPKDPRRWNREQLKRFFKANQDEYGLEDDDIELIYKNNVRGRHLPKLTEEKLCNHPYNLSGGGAATVIDLISEVIKPQQQMNTQYWAEKNEDNIELPNKRVRLELDYRHLGYSSIEELCDRLTEPFPEFAHCPSVDDLDDMLRTPLSVSLPYASDVDPNILASHPYLIPRHFLALSTFKDISGLLGAILLPRGIFLSGNQNEDSFHVIWDTIIRETLTLFSSNIFLEFQRNGRDVHGSGTTTAQTRPDFLCWMDQALVFRGEEKSSPEMLPIARTELEVKFGEWTPLFYGQLPFVFAYATGGCMIQFYRIMPDGQCQTLSHNIFNASLPSNRLSIFRTTINILRCLKTLKRLIPSDRPLRLFYEYRRPKDVTLTIAPSTVLKRIPSLAVSEELRNLYEMIWLQRPKHIINLAKQPRYGRTITSLHLCPVGFHPRLRNISELRHAVKGILKGLDWLHQYDYVHRDLRWANVIQDMEGNVRLIDLEYAGKEGVVEYGNILRHWPIMEGEIYLKGIDVYSVAKMMGEYSSLLGGENSREGYTFMTRLERGISTKDALKDCWFLD</sequence>
<dbReference type="OrthoDB" id="1668230at2759"/>
<dbReference type="Gene3D" id="1.10.150.50">
    <property type="entry name" value="Transcription Factor, Ets-1"/>
    <property type="match status" value="1"/>
</dbReference>
<protein>
    <recommendedName>
        <fullName evidence="2">Protein kinase domain-containing protein</fullName>
    </recommendedName>
</protein>
<evidence type="ECO:0000313" key="4">
    <source>
        <dbReference type="Proteomes" id="UP000267821"/>
    </source>
</evidence>
<organism evidence="3 4">
    <name type="scientific">Terfezia boudieri ATCC MYA-4762</name>
    <dbReference type="NCBI Taxonomy" id="1051890"/>
    <lineage>
        <taxon>Eukaryota</taxon>
        <taxon>Fungi</taxon>
        <taxon>Dikarya</taxon>
        <taxon>Ascomycota</taxon>
        <taxon>Pezizomycotina</taxon>
        <taxon>Pezizomycetes</taxon>
        <taxon>Pezizales</taxon>
        <taxon>Pezizaceae</taxon>
        <taxon>Terfezia</taxon>
    </lineage>
</organism>
<accession>A0A3N4LKA1</accession>
<dbReference type="EMBL" id="ML121556">
    <property type="protein sequence ID" value="RPB21822.1"/>
    <property type="molecule type" value="Genomic_DNA"/>
</dbReference>
<dbReference type="Proteomes" id="UP000267821">
    <property type="component" value="Unassembled WGS sequence"/>
</dbReference>
<evidence type="ECO:0000256" key="1">
    <source>
        <dbReference type="SAM" id="MobiDB-lite"/>
    </source>
</evidence>
<dbReference type="InterPro" id="IPR013761">
    <property type="entry name" value="SAM/pointed_sf"/>
</dbReference>
<dbReference type="AlphaFoldDB" id="A0A3N4LKA1"/>